<evidence type="ECO:0000256" key="1">
    <source>
        <dbReference type="PROSITE-ProRule" id="PRU00047"/>
    </source>
</evidence>
<feature type="domain" description="CCHC-type" evidence="2">
    <location>
        <begin position="188"/>
        <end position="201"/>
    </location>
</feature>
<comment type="caution">
    <text evidence="3">The sequence shown here is derived from an EMBL/GenBank/DDBJ whole genome shotgun (WGS) entry which is preliminary data.</text>
</comment>
<dbReference type="GO" id="GO:0006508">
    <property type="term" value="P:proteolysis"/>
    <property type="evidence" value="ECO:0007669"/>
    <property type="project" value="InterPro"/>
</dbReference>
<dbReference type="SUPFAM" id="SSF50630">
    <property type="entry name" value="Acid proteases"/>
    <property type="match status" value="1"/>
</dbReference>
<dbReference type="EMBL" id="JAEAOA010000896">
    <property type="protein sequence ID" value="KAK3577888.1"/>
    <property type="molecule type" value="Genomic_DNA"/>
</dbReference>
<gene>
    <name evidence="3" type="ORF">CHS0354_014561</name>
</gene>
<evidence type="ECO:0000259" key="2">
    <source>
        <dbReference type="PROSITE" id="PS50158"/>
    </source>
</evidence>
<evidence type="ECO:0000313" key="4">
    <source>
        <dbReference type="Proteomes" id="UP001195483"/>
    </source>
</evidence>
<dbReference type="GO" id="GO:0003676">
    <property type="term" value="F:nucleic acid binding"/>
    <property type="evidence" value="ECO:0007669"/>
    <property type="project" value="InterPro"/>
</dbReference>
<sequence>MIQEGDSHQNHYDQQTSPNYGIALAPNTTIRPYSHDRFFITTARSCCFCPTAIYSSPVTIYTLLTTSILVPVIHTPFEYGSFDSRQTTTDNSSMYFKQTIPKYKYQASSYSLPKANVLNAFPFYLQEHAKQAKYFSSSISKPRSNYRHEKPHDAYYHSQLHSRFQTFCLGCGGLCISRRVCRASNKQCYFCHKTGHFSRVCFSLQQQNEFVPNQGTKSCYKRTAQPRVNLVAPIHKNLIPIYVRDKVTHALVDSGANISAINGKFLYRLGLNSCHYKPSNISHIVGAGGENHTITGLVQLKIENRRPILLPFILCCTCIT</sequence>
<accession>A0AAE0VGZ0</accession>
<reference evidence="3" key="1">
    <citation type="journal article" date="2021" name="Genome Biol. Evol.">
        <title>A High-Quality Reference Genome for a Parasitic Bivalve with Doubly Uniparental Inheritance (Bivalvia: Unionida).</title>
        <authorList>
            <person name="Smith C.H."/>
        </authorList>
    </citation>
    <scope>NUCLEOTIDE SEQUENCE</scope>
    <source>
        <strain evidence="3">CHS0354</strain>
    </source>
</reference>
<keyword evidence="1" id="KW-0862">Zinc</keyword>
<dbReference type="Gene3D" id="2.40.70.10">
    <property type="entry name" value="Acid Proteases"/>
    <property type="match status" value="1"/>
</dbReference>
<protein>
    <recommendedName>
        <fullName evidence="2">CCHC-type domain-containing protein</fullName>
    </recommendedName>
</protein>
<dbReference type="InterPro" id="IPR001969">
    <property type="entry name" value="Aspartic_peptidase_AS"/>
</dbReference>
<organism evidence="3 4">
    <name type="scientific">Potamilus streckersoni</name>
    <dbReference type="NCBI Taxonomy" id="2493646"/>
    <lineage>
        <taxon>Eukaryota</taxon>
        <taxon>Metazoa</taxon>
        <taxon>Spiralia</taxon>
        <taxon>Lophotrochozoa</taxon>
        <taxon>Mollusca</taxon>
        <taxon>Bivalvia</taxon>
        <taxon>Autobranchia</taxon>
        <taxon>Heteroconchia</taxon>
        <taxon>Palaeoheterodonta</taxon>
        <taxon>Unionida</taxon>
        <taxon>Unionoidea</taxon>
        <taxon>Unionidae</taxon>
        <taxon>Ambleminae</taxon>
        <taxon>Lampsilini</taxon>
        <taxon>Potamilus</taxon>
    </lineage>
</organism>
<dbReference type="GO" id="GO:0008270">
    <property type="term" value="F:zinc ion binding"/>
    <property type="evidence" value="ECO:0007669"/>
    <property type="project" value="UniProtKB-KW"/>
</dbReference>
<name>A0AAE0VGZ0_9BIVA</name>
<dbReference type="PROSITE" id="PS50158">
    <property type="entry name" value="ZF_CCHC"/>
    <property type="match status" value="1"/>
</dbReference>
<dbReference type="AlphaFoldDB" id="A0AAE0VGZ0"/>
<evidence type="ECO:0000313" key="3">
    <source>
        <dbReference type="EMBL" id="KAK3577888.1"/>
    </source>
</evidence>
<dbReference type="InterPro" id="IPR021109">
    <property type="entry name" value="Peptidase_aspartic_dom_sf"/>
</dbReference>
<proteinExistence type="predicted"/>
<keyword evidence="1" id="KW-0863">Zinc-finger</keyword>
<keyword evidence="4" id="KW-1185">Reference proteome</keyword>
<dbReference type="Proteomes" id="UP001195483">
    <property type="component" value="Unassembled WGS sequence"/>
</dbReference>
<dbReference type="InterPro" id="IPR001878">
    <property type="entry name" value="Znf_CCHC"/>
</dbReference>
<dbReference type="Gene3D" id="4.10.60.10">
    <property type="entry name" value="Zinc finger, CCHC-type"/>
    <property type="match status" value="1"/>
</dbReference>
<keyword evidence="1" id="KW-0479">Metal-binding</keyword>
<reference evidence="3" key="2">
    <citation type="journal article" date="2021" name="Genome Biol. Evol.">
        <title>Developing a high-quality reference genome for a parasitic bivalve with doubly uniparental inheritance (Bivalvia: Unionida).</title>
        <authorList>
            <person name="Smith C.H."/>
        </authorList>
    </citation>
    <scope>NUCLEOTIDE SEQUENCE</scope>
    <source>
        <strain evidence="3">CHS0354</strain>
        <tissue evidence="3">Mantle</tissue>
    </source>
</reference>
<dbReference type="GO" id="GO:0004190">
    <property type="term" value="F:aspartic-type endopeptidase activity"/>
    <property type="evidence" value="ECO:0007669"/>
    <property type="project" value="InterPro"/>
</dbReference>
<reference evidence="3" key="3">
    <citation type="submission" date="2023-05" db="EMBL/GenBank/DDBJ databases">
        <authorList>
            <person name="Smith C.H."/>
        </authorList>
    </citation>
    <scope>NUCLEOTIDE SEQUENCE</scope>
    <source>
        <strain evidence="3">CHS0354</strain>
        <tissue evidence="3">Mantle</tissue>
    </source>
</reference>
<dbReference type="PROSITE" id="PS00141">
    <property type="entry name" value="ASP_PROTEASE"/>
    <property type="match status" value="1"/>
</dbReference>